<accession>A0ACA8ZUV1</accession>
<reference evidence="1" key="1">
    <citation type="submission" date="2020-05" db="EMBL/GenBank/DDBJ databases">
        <authorList>
            <person name="Petersen J."/>
            <person name="Sayavedra L."/>
        </authorList>
    </citation>
    <scope>NUCLEOTIDE SEQUENCE</scope>
    <source>
        <strain evidence="1">B azoricus SOX Menez Gwen</strain>
    </source>
</reference>
<keyword evidence="2" id="KW-1185">Reference proteome</keyword>
<name>A0ACA8ZUV1_9GAMM</name>
<dbReference type="Proteomes" id="UP000635628">
    <property type="component" value="Unassembled WGS sequence"/>
</dbReference>
<comment type="caution">
    <text evidence="1">The sequence shown here is derived from an EMBL/GenBank/DDBJ whole genome shotgun (WGS) entry which is preliminary data.</text>
</comment>
<organism evidence="1 2">
    <name type="scientific">Bathymodiolus azoricus thioautotrophic gill symbiont</name>
    <dbReference type="NCBI Taxonomy" id="235205"/>
    <lineage>
        <taxon>Bacteria</taxon>
        <taxon>Pseudomonadati</taxon>
        <taxon>Pseudomonadota</taxon>
        <taxon>Gammaproteobacteria</taxon>
        <taxon>sulfur-oxidizing symbionts</taxon>
    </lineage>
</organism>
<sequence>MKAKKHPFCHFLLPHSFFALNALLSGNSKGHIFANAKQVPL</sequence>
<proteinExistence type="predicted"/>
<evidence type="ECO:0000313" key="2">
    <source>
        <dbReference type="Proteomes" id="UP000635628"/>
    </source>
</evidence>
<dbReference type="EMBL" id="CAESAP020000363">
    <property type="protein sequence ID" value="CAB5507109.1"/>
    <property type="molecule type" value="Genomic_DNA"/>
</dbReference>
<evidence type="ECO:0000313" key="1">
    <source>
        <dbReference type="EMBL" id="CAB5507109.1"/>
    </source>
</evidence>
<gene>
    <name evidence="1" type="ORF">AZO1586R_2252</name>
</gene>
<protein>
    <submittedName>
        <fullName evidence="1">Uncharacterized protein</fullName>
    </submittedName>
</protein>